<dbReference type="GO" id="GO:0009678">
    <property type="term" value="F:diphosphate hydrolysis-driven proton transmembrane transporter activity"/>
    <property type="evidence" value="ECO:0007669"/>
    <property type="project" value="InterPro"/>
</dbReference>
<feature type="transmembrane region" description="Helical" evidence="9">
    <location>
        <begin position="55"/>
        <end position="73"/>
    </location>
</feature>
<dbReference type="GO" id="GO:0004427">
    <property type="term" value="F:inorganic diphosphate phosphatase activity"/>
    <property type="evidence" value="ECO:0007669"/>
    <property type="project" value="InterPro"/>
</dbReference>
<keyword evidence="5" id="KW-1278">Translocase</keyword>
<keyword evidence="8 9" id="KW-0472">Membrane</keyword>
<accession>A0A382IS52</accession>
<dbReference type="InterPro" id="IPR004131">
    <property type="entry name" value="PPase-energised_H-pump"/>
</dbReference>
<keyword evidence="3 9" id="KW-0812">Transmembrane</keyword>
<dbReference type="EMBL" id="UINC01069083">
    <property type="protein sequence ID" value="SVC02185.1"/>
    <property type="molecule type" value="Genomic_DNA"/>
</dbReference>
<feature type="non-terminal residue" evidence="10">
    <location>
        <position position="75"/>
    </location>
</feature>
<reference evidence="10" key="1">
    <citation type="submission" date="2018-05" db="EMBL/GenBank/DDBJ databases">
        <authorList>
            <person name="Lanie J.A."/>
            <person name="Ng W.-L."/>
            <person name="Kazmierczak K.M."/>
            <person name="Andrzejewski T.M."/>
            <person name="Davidsen T.M."/>
            <person name="Wayne K.J."/>
            <person name="Tettelin H."/>
            <person name="Glass J.I."/>
            <person name="Rusch D."/>
            <person name="Podicherti R."/>
            <person name="Tsui H.-C.T."/>
            <person name="Winkler M.E."/>
        </authorList>
    </citation>
    <scope>NUCLEOTIDE SEQUENCE</scope>
</reference>
<organism evidence="10">
    <name type="scientific">marine metagenome</name>
    <dbReference type="NCBI Taxonomy" id="408172"/>
    <lineage>
        <taxon>unclassified sequences</taxon>
        <taxon>metagenomes</taxon>
        <taxon>ecological metagenomes</taxon>
    </lineage>
</organism>
<keyword evidence="6 9" id="KW-1133">Transmembrane helix</keyword>
<evidence type="ECO:0000256" key="3">
    <source>
        <dbReference type="ARBA" id="ARBA00022692"/>
    </source>
</evidence>
<evidence type="ECO:0000256" key="6">
    <source>
        <dbReference type="ARBA" id="ARBA00022989"/>
    </source>
</evidence>
<dbReference type="GO" id="GO:0016020">
    <property type="term" value="C:membrane"/>
    <property type="evidence" value="ECO:0007669"/>
    <property type="project" value="InterPro"/>
</dbReference>
<proteinExistence type="predicted"/>
<dbReference type="AlphaFoldDB" id="A0A382IS52"/>
<dbReference type="GO" id="GO:0012505">
    <property type="term" value="C:endomembrane system"/>
    <property type="evidence" value="ECO:0007669"/>
    <property type="project" value="UniProtKB-SubCell"/>
</dbReference>
<evidence type="ECO:0000256" key="7">
    <source>
        <dbReference type="ARBA" id="ARBA00023065"/>
    </source>
</evidence>
<evidence type="ECO:0000313" key="10">
    <source>
        <dbReference type="EMBL" id="SVC02185.1"/>
    </source>
</evidence>
<keyword evidence="7" id="KW-0406">Ion transport</keyword>
<gene>
    <name evidence="10" type="ORF">METZ01_LOCUS255039</name>
</gene>
<sequence>MSTTLALPIICGVLSVLYGLFTTRQVLAADAGNERMREIAGAVQEGANAYLSRQYRAIAVVGIVIGAILWALLGA</sequence>
<evidence type="ECO:0000256" key="1">
    <source>
        <dbReference type="ARBA" id="ARBA00004127"/>
    </source>
</evidence>
<evidence type="ECO:0000256" key="5">
    <source>
        <dbReference type="ARBA" id="ARBA00022967"/>
    </source>
</evidence>
<evidence type="ECO:0000256" key="8">
    <source>
        <dbReference type="ARBA" id="ARBA00023136"/>
    </source>
</evidence>
<keyword evidence="4" id="KW-0460">Magnesium</keyword>
<evidence type="ECO:0000256" key="4">
    <source>
        <dbReference type="ARBA" id="ARBA00022842"/>
    </source>
</evidence>
<keyword evidence="2" id="KW-0813">Transport</keyword>
<evidence type="ECO:0000256" key="9">
    <source>
        <dbReference type="SAM" id="Phobius"/>
    </source>
</evidence>
<evidence type="ECO:0000256" key="2">
    <source>
        <dbReference type="ARBA" id="ARBA00022448"/>
    </source>
</evidence>
<comment type="subcellular location">
    <subcellularLocation>
        <location evidence="1">Endomembrane system</location>
        <topology evidence="1">Multi-pass membrane protein</topology>
    </subcellularLocation>
</comment>
<name>A0A382IS52_9ZZZZ</name>
<dbReference type="Pfam" id="PF03030">
    <property type="entry name" value="H_PPase"/>
    <property type="match status" value="1"/>
</dbReference>
<protein>
    <submittedName>
        <fullName evidence="10">Uncharacterized protein</fullName>
    </submittedName>
</protein>